<dbReference type="Gene3D" id="3.90.550.10">
    <property type="entry name" value="Spore Coat Polysaccharide Biosynthesis Protein SpsA, Chain A"/>
    <property type="match status" value="1"/>
</dbReference>
<reference evidence="12" key="1">
    <citation type="journal article" date="2019" name="Int. J. Syst. Evol. Microbiol.">
        <title>The Global Catalogue of Microorganisms (GCM) 10K type strain sequencing project: providing services to taxonomists for standard genome sequencing and annotation.</title>
        <authorList>
            <consortium name="The Broad Institute Genomics Platform"/>
            <consortium name="The Broad Institute Genome Sequencing Center for Infectious Disease"/>
            <person name="Wu L."/>
            <person name="Ma J."/>
        </authorList>
    </citation>
    <scope>NUCLEOTIDE SEQUENCE [LARGE SCALE GENOMIC DNA]</scope>
    <source>
        <strain evidence="12">JCM 16949</strain>
    </source>
</reference>
<evidence type="ECO:0000259" key="10">
    <source>
        <dbReference type="Pfam" id="PF00535"/>
    </source>
</evidence>
<dbReference type="SUPFAM" id="SSF53448">
    <property type="entry name" value="Nucleotide-diphospho-sugar transferases"/>
    <property type="match status" value="1"/>
</dbReference>
<keyword evidence="2" id="KW-1003">Cell membrane</keyword>
<evidence type="ECO:0000256" key="2">
    <source>
        <dbReference type="ARBA" id="ARBA00022475"/>
    </source>
</evidence>
<evidence type="ECO:0000313" key="11">
    <source>
        <dbReference type="EMBL" id="GAA3746675.1"/>
    </source>
</evidence>
<keyword evidence="5" id="KW-0472">Membrane</keyword>
<dbReference type="CDD" id="cd00761">
    <property type="entry name" value="Glyco_tranf_GTA_type"/>
    <property type="match status" value="1"/>
</dbReference>
<comment type="caution">
    <text evidence="11">The sequence shown here is derived from an EMBL/GenBank/DDBJ whole genome shotgun (WGS) entry which is preliminary data.</text>
</comment>
<organism evidence="11 12">
    <name type="scientific">Leifsonella bigeumensis</name>
    <dbReference type="NCBI Taxonomy" id="433643"/>
    <lineage>
        <taxon>Bacteria</taxon>
        <taxon>Bacillati</taxon>
        <taxon>Actinomycetota</taxon>
        <taxon>Actinomycetes</taxon>
        <taxon>Micrococcales</taxon>
        <taxon>Microbacteriaceae</taxon>
        <taxon>Leifsonella</taxon>
    </lineage>
</organism>
<comment type="pathway">
    <text evidence="7">Carotenoid biosynthesis; staphyloxanthin biosynthesis; staphyloxanthin from farnesyl diphosphate: step 4/5.</text>
</comment>
<evidence type="ECO:0000256" key="9">
    <source>
        <dbReference type="ARBA" id="ARBA00040345"/>
    </source>
</evidence>
<feature type="domain" description="Glycosyltransferase 2-like" evidence="10">
    <location>
        <begin position="5"/>
        <end position="125"/>
    </location>
</feature>
<evidence type="ECO:0000256" key="8">
    <source>
        <dbReference type="ARBA" id="ARBA00038120"/>
    </source>
</evidence>
<accession>A0ABP7FY38</accession>
<protein>
    <recommendedName>
        <fullName evidence="9">4,4'-diaponeurosporenoate glycosyltransferase</fullName>
    </recommendedName>
</protein>
<gene>
    <name evidence="11" type="primary">crtX</name>
    <name evidence="11" type="ORF">GCM10022239_22790</name>
</gene>
<dbReference type="PANTHER" id="PTHR43646">
    <property type="entry name" value="GLYCOSYLTRANSFERASE"/>
    <property type="match status" value="1"/>
</dbReference>
<dbReference type="InterPro" id="IPR029044">
    <property type="entry name" value="Nucleotide-diphossugar_trans"/>
</dbReference>
<evidence type="ECO:0000256" key="4">
    <source>
        <dbReference type="ARBA" id="ARBA00022679"/>
    </source>
</evidence>
<keyword evidence="12" id="KW-1185">Reference proteome</keyword>
<evidence type="ECO:0000256" key="5">
    <source>
        <dbReference type="ARBA" id="ARBA00023136"/>
    </source>
</evidence>
<dbReference type="EMBL" id="BAABAE010000003">
    <property type="protein sequence ID" value="GAA3746675.1"/>
    <property type="molecule type" value="Genomic_DNA"/>
</dbReference>
<evidence type="ECO:0000313" key="12">
    <source>
        <dbReference type="Proteomes" id="UP001501004"/>
    </source>
</evidence>
<evidence type="ECO:0000256" key="6">
    <source>
        <dbReference type="ARBA" id="ARBA00037281"/>
    </source>
</evidence>
<keyword evidence="3" id="KW-0328">Glycosyltransferase</keyword>
<evidence type="ECO:0000256" key="7">
    <source>
        <dbReference type="ARBA" id="ARBA00037904"/>
    </source>
</evidence>
<evidence type="ECO:0000256" key="1">
    <source>
        <dbReference type="ARBA" id="ARBA00004236"/>
    </source>
</evidence>
<proteinExistence type="inferred from homology"/>
<comment type="function">
    <text evidence="6">Catalyzes the glycosylation of 4,4'-diaponeurosporenoate, i.e. the esterification of glucose at the C1'' position with the carboxyl group of 4,4'-diaponeurosporenic acid, to form glycosyl-4,4'-diaponeurosporenoate. This is a step in the biosynthesis of staphyloxanthin, an orange pigment present in most staphylococci strains.</text>
</comment>
<dbReference type="PANTHER" id="PTHR43646:SF2">
    <property type="entry name" value="GLYCOSYLTRANSFERASE 2-LIKE DOMAIN-CONTAINING PROTEIN"/>
    <property type="match status" value="1"/>
</dbReference>
<comment type="similarity">
    <text evidence="8">Belongs to the glycosyltransferase 2 family. CrtQ subfamily.</text>
</comment>
<name>A0ABP7FY38_9MICO</name>
<evidence type="ECO:0000256" key="3">
    <source>
        <dbReference type="ARBA" id="ARBA00022676"/>
    </source>
</evidence>
<dbReference type="InterPro" id="IPR001173">
    <property type="entry name" value="Glyco_trans_2-like"/>
</dbReference>
<keyword evidence="4" id="KW-0808">Transferase</keyword>
<comment type="subcellular location">
    <subcellularLocation>
        <location evidence="1">Cell membrane</location>
    </subcellularLocation>
</comment>
<dbReference type="Pfam" id="PF00535">
    <property type="entry name" value="Glycos_transf_2"/>
    <property type="match status" value="1"/>
</dbReference>
<dbReference type="Proteomes" id="UP001501004">
    <property type="component" value="Unassembled WGS sequence"/>
</dbReference>
<dbReference type="RefSeq" id="WP_344756745.1">
    <property type="nucleotide sequence ID" value="NZ_BAABAE010000003.1"/>
</dbReference>
<sequence>MTLVSVVVPSWNDAVMLRVCLAALAAQSRPADEIIVVDNGSTDDTAAVARDAGATVVTEPRRGVWPATIAGFDAASGEIIARLDADSVPPPDWLARVEATLTASGAPHESGTPSAVTGPGGFYGGNRFTRWVGEHVYIAGYFWFVGLLLGHPPLFGSNFALRRTVWTSLRPHLDPALERIHDDLQLSFLLEPDVAVAYDPALRVGVSARPFSSLRGLGRRVGWAALGLWHNRGRTRWFTVRDRRRGNTTREGRG</sequence>